<dbReference type="Pfam" id="PF05380">
    <property type="entry name" value="Peptidase_A17"/>
    <property type="match status" value="1"/>
</dbReference>
<dbReference type="EMBL" id="BMAU01021176">
    <property type="protein sequence ID" value="GFX94113.1"/>
    <property type="molecule type" value="Genomic_DNA"/>
</dbReference>
<sequence>MLSVALKDRDYLRFFPPCNEIQLVYRHCRVVFGVSSSPYLLNAFIMHLLENCNSECKEVALKLKSSFYVDNCVTGVFSADEIEIFIEKTKLIMSEGCFNLRIFESNVASKSVDKHSGETFILGIIWDLDNDVLKCCTNFDSLSCEVKITKRLVLSTVQKVFDPIGMLAPSTLLPKLLLQEIWKMKKASDVIKTTQIQSWKYVPGNMNIADLLSRGCSPRQMLNSKWWEGPSWLKENSEYWPDGEISFEPQEVNVERKKTKNANVDLANDAPPLLICNVSDYNKMIRVFAWILKICK</sequence>
<accession>A0A8X6V4E6</accession>
<dbReference type="AlphaFoldDB" id="A0A8X6V4E6"/>
<protein>
    <submittedName>
        <fullName evidence="1">Integrase_H2C2 domain-containing protein</fullName>
    </submittedName>
</protein>
<dbReference type="Proteomes" id="UP000887159">
    <property type="component" value="Unassembled WGS sequence"/>
</dbReference>
<evidence type="ECO:0000313" key="1">
    <source>
        <dbReference type="EMBL" id="GFX94113.1"/>
    </source>
</evidence>
<reference evidence="1" key="1">
    <citation type="submission" date="2020-08" db="EMBL/GenBank/DDBJ databases">
        <title>Multicomponent nature underlies the extraordinary mechanical properties of spider dragline silk.</title>
        <authorList>
            <person name="Kono N."/>
            <person name="Nakamura H."/>
            <person name="Mori M."/>
            <person name="Yoshida Y."/>
            <person name="Ohtoshi R."/>
            <person name="Malay A.D."/>
            <person name="Moran D.A.P."/>
            <person name="Tomita M."/>
            <person name="Numata K."/>
            <person name="Arakawa K."/>
        </authorList>
    </citation>
    <scope>NUCLEOTIDE SEQUENCE</scope>
</reference>
<dbReference type="InterPro" id="IPR008042">
    <property type="entry name" value="Retrotrans_Pao"/>
</dbReference>
<proteinExistence type="predicted"/>
<gene>
    <name evidence="1" type="primary">AVEN_164489_1</name>
    <name evidence="1" type="ORF">TNCV_3414741</name>
</gene>
<comment type="caution">
    <text evidence="1">The sequence shown here is derived from an EMBL/GenBank/DDBJ whole genome shotgun (WGS) entry which is preliminary data.</text>
</comment>
<keyword evidence="2" id="KW-1185">Reference proteome</keyword>
<name>A0A8X6V4E6_TRICX</name>
<organism evidence="1 2">
    <name type="scientific">Trichonephila clavipes</name>
    <name type="common">Golden silk orbweaver</name>
    <name type="synonym">Nephila clavipes</name>
    <dbReference type="NCBI Taxonomy" id="2585209"/>
    <lineage>
        <taxon>Eukaryota</taxon>
        <taxon>Metazoa</taxon>
        <taxon>Ecdysozoa</taxon>
        <taxon>Arthropoda</taxon>
        <taxon>Chelicerata</taxon>
        <taxon>Arachnida</taxon>
        <taxon>Araneae</taxon>
        <taxon>Araneomorphae</taxon>
        <taxon>Entelegynae</taxon>
        <taxon>Araneoidea</taxon>
        <taxon>Nephilidae</taxon>
        <taxon>Trichonephila</taxon>
    </lineage>
</organism>
<dbReference type="PANTHER" id="PTHR47331">
    <property type="entry name" value="PHD-TYPE DOMAIN-CONTAINING PROTEIN"/>
    <property type="match status" value="1"/>
</dbReference>
<evidence type="ECO:0000313" key="2">
    <source>
        <dbReference type="Proteomes" id="UP000887159"/>
    </source>
</evidence>